<feature type="transmembrane region" description="Helical" evidence="1">
    <location>
        <begin position="12"/>
        <end position="39"/>
    </location>
</feature>
<keyword evidence="1" id="KW-1133">Transmembrane helix</keyword>
<evidence type="ECO:0000313" key="3">
    <source>
        <dbReference type="Proteomes" id="UP000219042"/>
    </source>
</evidence>
<dbReference type="Proteomes" id="UP000219042">
    <property type="component" value="Unassembled WGS sequence"/>
</dbReference>
<accession>A0A240EC69</accession>
<proteinExistence type="predicted"/>
<keyword evidence="1" id="KW-0472">Membrane</keyword>
<dbReference type="EMBL" id="OANT01000005">
    <property type="protein sequence ID" value="SNX45510.1"/>
    <property type="molecule type" value="Genomic_DNA"/>
</dbReference>
<sequence length="40" mass="4733">MKKFKLELTSTQWFIMLWFVGFFGLAVIAGLFKLLLLFAY</sequence>
<protein>
    <recommendedName>
        <fullName evidence="4">DUF2474 domain-containing protein</fullName>
    </recommendedName>
</protein>
<evidence type="ECO:0008006" key="4">
    <source>
        <dbReference type="Google" id="ProtNLM"/>
    </source>
</evidence>
<dbReference type="AlphaFoldDB" id="A0A240EC69"/>
<reference evidence="3" key="1">
    <citation type="submission" date="2016-09" db="EMBL/GenBank/DDBJ databases">
        <authorList>
            <person name="Varghese N."/>
            <person name="Submissions S."/>
        </authorList>
    </citation>
    <scope>NUCLEOTIDE SEQUENCE [LARGE SCALE GENOMIC DNA]</scope>
    <source>
        <strain evidence="3">ANC 4466</strain>
    </source>
</reference>
<keyword evidence="3" id="KW-1185">Reference proteome</keyword>
<gene>
    <name evidence="2" type="ORF">SAMN05421731_10564</name>
</gene>
<name>A0A240EC69_9GAMM</name>
<keyword evidence="1" id="KW-0812">Transmembrane</keyword>
<evidence type="ECO:0000256" key="1">
    <source>
        <dbReference type="SAM" id="Phobius"/>
    </source>
</evidence>
<organism evidence="2 3">
    <name type="scientific">Acinetobacter puyangensis</name>
    <dbReference type="NCBI Taxonomy" id="1096779"/>
    <lineage>
        <taxon>Bacteria</taxon>
        <taxon>Pseudomonadati</taxon>
        <taxon>Pseudomonadota</taxon>
        <taxon>Gammaproteobacteria</taxon>
        <taxon>Moraxellales</taxon>
        <taxon>Moraxellaceae</taxon>
        <taxon>Acinetobacter</taxon>
    </lineage>
</organism>
<evidence type="ECO:0000313" key="2">
    <source>
        <dbReference type="EMBL" id="SNX45510.1"/>
    </source>
</evidence>